<dbReference type="EMBL" id="JAEEGB010000004">
    <property type="protein sequence ID" value="MBI6871798.1"/>
    <property type="molecule type" value="Genomic_DNA"/>
</dbReference>
<dbReference type="NCBIfam" id="TIGR01643">
    <property type="entry name" value="YD_repeat_2x"/>
    <property type="match status" value="1"/>
</dbReference>
<dbReference type="PANTHER" id="PTHR32305:SF17">
    <property type="entry name" value="TRNA NUCLEASE WAPA"/>
    <property type="match status" value="1"/>
</dbReference>
<comment type="caution">
    <text evidence="3">The sequence shown here is derived from an EMBL/GenBank/DDBJ whole genome shotgun (WGS) entry which is preliminary data.</text>
</comment>
<evidence type="ECO:0000313" key="4">
    <source>
        <dbReference type="Proteomes" id="UP000622687"/>
    </source>
</evidence>
<dbReference type="Gene3D" id="2.180.10.10">
    <property type="entry name" value="RHS repeat-associated core"/>
    <property type="match status" value="1"/>
</dbReference>
<sequence length="224" mass="25176">MPKTYLTDKGVRTEKNVNRVVTKYHLNGIEYYYIRNAQGDIIGLFDTNGNDVVSYTYDTWGKLISIDGSLKDTVGVKNPYKYRGYRYDTETGLYYLNARYYNPELGRFINADSLGGKVGELLSHNVFAYCTNNPVNLDDPSGCSSFWGKIWESTKMIASKVAEAVKKVTQFITPSTSTKAAGLIATVIVSYKFVKPQKVSAKGELKLKTFQGEVITMKFMLINL</sequence>
<dbReference type="AlphaFoldDB" id="A0A934M3P3"/>
<dbReference type="InterPro" id="IPR050708">
    <property type="entry name" value="T6SS_VgrG/RHS"/>
</dbReference>
<name>A0A934M3P3_9CLOT</name>
<dbReference type="Proteomes" id="UP000622687">
    <property type="component" value="Unassembled WGS sequence"/>
</dbReference>
<evidence type="ECO:0000259" key="2">
    <source>
        <dbReference type="Pfam" id="PF25023"/>
    </source>
</evidence>
<accession>A0A934M3P3</accession>
<evidence type="ECO:0000256" key="1">
    <source>
        <dbReference type="ARBA" id="ARBA00022737"/>
    </source>
</evidence>
<dbReference type="InterPro" id="IPR056823">
    <property type="entry name" value="TEN-like_YD-shell"/>
</dbReference>
<dbReference type="InterPro" id="IPR006530">
    <property type="entry name" value="YD"/>
</dbReference>
<keyword evidence="1" id="KW-0677">Repeat</keyword>
<reference evidence="3" key="1">
    <citation type="submission" date="2020-12" db="EMBL/GenBank/DDBJ databases">
        <title>Clostridium thailandense sp. nov., a novel acetogenic bacterium isolated from peat land soil in Thailand.</title>
        <authorList>
            <person name="Chaikitkaew S."/>
            <person name="Birkeland N.K."/>
        </authorList>
    </citation>
    <scope>NUCLEOTIDE SEQUENCE</scope>
    <source>
        <strain evidence="3">DSM 17425</strain>
    </source>
</reference>
<proteinExistence type="predicted"/>
<dbReference type="NCBIfam" id="TIGR03696">
    <property type="entry name" value="Rhs_assc_core"/>
    <property type="match status" value="1"/>
</dbReference>
<protein>
    <recommendedName>
        <fullName evidence="2">Teneurin-like YD-shell domain-containing protein</fullName>
    </recommendedName>
</protein>
<gene>
    <name evidence="3" type="ORF">I6U51_03640</name>
</gene>
<keyword evidence="4" id="KW-1185">Reference proteome</keyword>
<dbReference type="InterPro" id="IPR022385">
    <property type="entry name" value="Rhs_assc_core"/>
</dbReference>
<dbReference type="RefSeq" id="WP_211141262.1">
    <property type="nucleotide sequence ID" value="NZ_JAEEGB010000004.1"/>
</dbReference>
<dbReference type="Pfam" id="PF25023">
    <property type="entry name" value="TEN_YD-shell"/>
    <property type="match status" value="1"/>
</dbReference>
<organism evidence="3 4">
    <name type="scientific">Clostridium aciditolerans</name>
    <dbReference type="NCBI Taxonomy" id="339861"/>
    <lineage>
        <taxon>Bacteria</taxon>
        <taxon>Bacillati</taxon>
        <taxon>Bacillota</taxon>
        <taxon>Clostridia</taxon>
        <taxon>Eubacteriales</taxon>
        <taxon>Clostridiaceae</taxon>
        <taxon>Clostridium</taxon>
    </lineage>
</organism>
<feature type="domain" description="Teneurin-like YD-shell" evidence="2">
    <location>
        <begin position="27"/>
        <end position="113"/>
    </location>
</feature>
<dbReference type="PANTHER" id="PTHR32305">
    <property type="match status" value="1"/>
</dbReference>
<evidence type="ECO:0000313" key="3">
    <source>
        <dbReference type="EMBL" id="MBI6871798.1"/>
    </source>
</evidence>